<organism evidence="1 2">
    <name type="scientific">Caerostris extrusa</name>
    <name type="common">Bark spider</name>
    <name type="synonym">Caerostris bankana</name>
    <dbReference type="NCBI Taxonomy" id="172846"/>
    <lineage>
        <taxon>Eukaryota</taxon>
        <taxon>Metazoa</taxon>
        <taxon>Ecdysozoa</taxon>
        <taxon>Arthropoda</taxon>
        <taxon>Chelicerata</taxon>
        <taxon>Arachnida</taxon>
        <taxon>Araneae</taxon>
        <taxon>Araneomorphae</taxon>
        <taxon>Entelegynae</taxon>
        <taxon>Araneoidea</taxon>
        <taxon>Araneidae</taxon>
        <taxon>Caerostris</taxon>
    </lineage>
</organism>
<evidence type="ECO:0000313" key="1">
    <source>
        <dbReference type="EMBL" id="GIY05477.1"/>
    </source>
</evidence>
<keyword evidence="2" id="KW-1185">Reference proteome</keyword>
<name>A0AAV4QB81_CAEEX</name>
<sequence>MLIDAKSKQKEKNNERIHAKANVKCPCISGKSVDYSMIPFWEELHQRCAENGRYAAEFWPQLGNISDHTDATHFHRDHNATGTTHETNDFQVTVTFV</sequence>
<evidence type="ECO:0000313" key="2">
    <source>
        <dbReference type="Proteomes" id="UP001054945"/>
    </source>
</evidence>
<dbReference type="Proteomes" id="UP001054945">
    <property type="component" value="Unassembled WGS sequence"/>
</dbReference>
<gene>
    <name evidence="1" type="ORF">CEXT_312111</name>
</gene>
<proteinExistence type="predicted"/>
<accession>A0AAV4QB81</accession>
<reference evidence="1 2" key="1">
    <citation type="submission" date="2021-06" db="EMBL/GenBank/DDBJ databases">
        <title>Caerostris extrusa draft genome.</title>
        <authorList>
            <person name="Kono N."/>
            <person name="Arakawa K."/>
        </authorList>
    </citation>
    <scope>NUCLEOTIDE SEQUENCE [LARGE SCALE GENOMIC DNA]</scope>
</reference>
<comment type="caution">
    <text evidence="1">The sequence shown here is derived from an EMBL/GenBank/DDBJ whole genome shotgun (WGS) entry which is preliminary data.</text>
</comment>
<protein>
    <submittedName>
        <fullName evidence="1">Uncharacterized protein</fullName>
    </submittedName>
</protein>
<dbReference type="EMBL" id="BPLR01005848">
    <property type="protein sequence ID" value="GIY05477.1"/>
    <property type="molecule type" value="Genomic_DNA"/>
</dbReference>
<dbReference type="AlphaFoldDB" id="A0AAV4QB81"/>